<dbReference type="RefSeq" id="WP_209767689.1">
    <property type="nucleotide sequence ID" value="NZ_JAGINP010000012.1"/>
</dbReference>
<evidence type="ECO:0000313" key="5">
    <source>
        <dbReference type="Proteomes" id="UP000781958"/>
    </source>
</evidence>
<dbReference type="EMBL" id="JAGINP010000012">
    <property type="protein sequence ID" value="MBP2293767.1"/>
    <property type="molecule type" value="Genomic_DNA"/>
</dbReference>
<keyword evidence="2" id="KW-0812">Transmembrane</keyword>
<feature type="compositionally biased region" description="Gly residues" evidence="1">
    <location>
        <begin position="324"/>
        <end position="341"/>
    </location>
</feature>
<accession>A0ABS4SPA2</accession>
<dbReference type="Proteomes" id="UP000781958">
    <property type="component" value="Unassembled WGS sequence"/>
</dbReference>
<organism evidence="4 5">
    <name type="scientific">Azospirillum rugosum</name>
    <dbReference type="NCBI Taxonomy" id="416170"/>
    <lineage>
        <taxon>Bacteria</taxon>
        <taxon>Pseudomonadati</taxon>
        <taxon>Pseudomonadota</taxon>
        <taxon>Alphaproteobacteria</taxon>
        <taxon>Rhodospirillales</taxon>
        <taxon>Azospirillaceae</taxon>
        <taxon>Azospirillum</taxon>
    </lineage>
</organism>
<evidence type="ECO:0000259" key="3">
    <source>
        <dbReference type="Pfam" id="PF13400"/>
    </source>
</evidence>
<keyword evidence="5" id="KW-1185">Reference proteome</keyword>
<sequence length="511" mass="52604">MTHARRSPGDSRRPRRALARNEDGSVLPYFAVLAAVLVGSVGLSVDVGRMVGTNTEAKSAADAAALSAAAILASAIRTPGQDAASIRTAVANAASSIAVNRQTFASAAGGASASTGGAVQVTRVRMLTGLPEQNGGSSSTPISAAYETTDPWQARFVEVTTESLTTTSMFAPVVGAASTSQTNAVAVAGVTQVVCRIPPVWICNPADNGTTTNPIFDGSTWRGREALLKASGANASWTPGNFGLLDAPAGQGASAVADLLASVAPNACFKSEGVDLRPGGASSVRTAFNTRFDMYEAPFFNGTAKTDPSYRPAVNVTKGYIQASGGGGKGKGSGGGGGGGNACNLTASSPPTAMGLPRDKDLTTSNRFGNGQWDCPSYWAVNHPGQTAPANCTNPSGMTRYEMYRYEIDNNMIPNNGAGRENGNPACYSNAGTPPSDSPDRRVIYFAIVNCSQHALNGNRDDVPVAAFGKAFLPEPVVNKGGDDEVVVEFIDVVKVGADDGVLHEIVQLYR</sequence>
<keyword evidence="2" id="KW-0472">Membrane</keyword>
<name>A0ABS4SPA2_9PROT</name>
<keyword evidence="2" id="KW-1133">Transmembrane helix</keyword>
<protein>
    <submittedName>
        <fullName evidence="4">Flp pilus assembly protein TadG</fullName>
    </submittedName>
</protein>
<comment type="caution">
    <text evidence="4">The sequence shown here is derived from an EMBL/GenBank/DDBJ whole genome shotgun (WGS) entry which is preliminary data.</text>
</comment>
<gene>
    <name evidence="4" type="ORF">J2851_003551</name>
</gene>
<reference evidence="4 5" key="1">
    <citation type="submission" date="2021-03" db="EMBL/GenBank/DDBJ databases">
        <title>Genomic Encyclopedia of Type Strains, Phase III (KMG-III): the genomes of soil and plant-associated and newly described type strains.</title>
        <authorList>
            <person name="Whitman W."/>
        </authorList>
    </citation>
    <scope>NUCLEOTIDE SEQUENCE [LARGE SCALE GENOMIC DNA]</scope>
    <source>
        <strain evidence="4 5">IMMIB AFH-6</strain>
    </source>
</reference>
<evidence type="ECO:0000256" key="1">
    <source>
        <dbReference type="SAM" id="MobiDB-lite"/>
    </source>
</evidence>
<feature type="region of interest" description="Disordered" evidence="1">
    <location>
        <begin position="323"/>
        <end position="343"/>
    </location>
</feature>
<evidence type="ECO:0000256" key="2">
    <source>
        <dbReference type="SAM" id="Phobius"/>
    </source>
</evidence>
<feature type="transmembrane region" description="Helical" evidence="2">
    <location>
        <begin position="26"/>
        <end position="45"/>
    </location>
</feature>
<dbReference type="InterPro" id="IPR028087">
    <property type="entry name" value="Tad_N"/>
</dbReference>
<dbReference type="Pfam" id="PF13400">
    <property type="entry name" value="Tad"/>
    <property type="match status" value="1"/>
</dbReference>
<evidence type="ECO:0000313" key="4">
    <source>
        <dbReference type="EMBL" id="MBP2293767.1"/>
    </source>
</evidence>
<proteinExistence type="predicted"/>
<feature type="domain" description="Putative Flp pilus-assembly TadG-like N-terminal" evidence="3">
    <location>
        <begin position="24"/>
        <end position="70"/>
    </location>
</feature>